<accession>A0AAE3NL42</accession>
<proteinExistence type="predicted"/>
<organism evidence="1 2">
    <name type="scientific">Psychromarinibacter sediminicola</name>
    <dbReference type="NCBI Taxonomy" id="3033385"/>
    <lineage>
        <taxon>Bacteria</taxon>
        <taxon>Pseudomonadati</taxon>
        <taxon>Pseudomonadota</taxon>
        <taxon>Alphaproteobacteria</taxon>
        <taxon>Rhodobacterales</taxon>
        <taxon>Paracoccaceae</taxon>
        <taxon>Psychromarinibacter</taxon>
    </lineage>
</organism>
<evidence type="ECO:0000313" key="1">
    <source>
        <dbReference type="EMBL" id="MDF0599913.1"/>
    </source>
</evidence>
<keyword evidence="2" id="KW-1185">Reference proteome</keyword>
<evidence type="ECO:0000313" key="2">
    <source>
        <dbReference type="Proteomes" id="UP001220964"/>
    </source>
</evidence>
<dbReference type="Proteomes" id="UP001220964">
    <property type="component" value="Unassembled WGS sequence"/>
</dbReference>
<dbReference type="AlphaFoldDB" id="A0AAE3NL42"/>
<dbReference type="EMBL" id="JARGYC010000007">
    <property type="protein sequence ID" value="MDF0599913.1"/>
    <property type="molecule type" value="Genomic_DNA"/>
</dbReference>
<comment type="caution">
    <text evidence="1">The sequence shown here is derived from an EMBL/GenBank/DDBJ whole genome shotgun (WGS) entry which is preliminary data.</text>
</comment>
<sequence>MKVKLIERGSSDQGGIADLETKHLPSVGDEISLDFGAGHSSHYVVTKRIFRAYAEKGDIGTAFIEVERRQDSPHSWMDNL</sequence>
<dbReference type="RefSeq" id="WP_275566059.1">
    <property type="nucleotide sequence ID" value="NZ_JARGYC010000007.1"/>
</dbReference>
<name>A0AAE3NL42_9RHOB</name>
<protein>
    <submittedName>
        <fullName evidence="1">Uncharacterized protein</fullName>
    </submittedName>
</protein>
<reference evidence="1" key="1">
    <citation type="submission" date="2023-03" db="EMBL/GenBank/DDBJ databases">
        <title>Multiphase analysis and comparison of six strains from genera Psychromarinibacter, Lutimaribacter, and Maritimibacter, including a novel species: Psychromarinibacter sediminicola sp. nov.</title>
        <authorList>
            <person name="Wang Y.-H."/>
            <person name="Ye M.-Q."/>
            <person name="Du Z.-J."/>
        </authorList>
    </citation>
    <scope>NUCLEOTIDE SEQUENCE</scope>
    <source>
        <strain evidence="1">C21-152</strain>
    </source>
</reference>
<gene>
    <name evidence="1" type="ORF">P1J78_04130</name>
</gene>